<dbReference type="Proteomes" id="UP000053593">
    <property type="component" value="Unassembled WGS sequence"/>
</dbReference>
<name>A0A0D0CMF6_9AGAR</name>
<protein>
    <submittedName>
        <fullName evidence="2">Uncharacterized protein</fullName>
    </submittedName>
</protein>
<evidence type="ECO:0000313" key="3">
    <source>
        <dbReference type="Proteomes" id="UP000053593"/>
    </source>
</evidence>
<gene>
    <name evidence="2" type="ORF">GYMLUDRAFT_261803</name>
</gene>
<evidence type="ECO:0000256" key="1">
    <source>
        <dbReference type="SAM" id="MobiDB-lite"/>
    </source>
</evidence>
<reference evidence="2 3" key="1">
    <citation type="submission" date="2014-04" db="EMBL/GenBank/DDBJ databases">
        <title>Evolutionary Origins and Diversification of the Mycorrhizal Mutualists.</title>
        <authorList>
            <consortium name="DOE Joint Genome Institute"/>
            <consortium name="Mycorrhizal Genomics Consortium"/>
            <person name="Kohler A."/>
            <person name="Kuo A."/>
            <person name="Nagy L.G."/>
            <person name="Floudas D."/>
            <person name="Copeland A."/>
            <person name="Barry K.W."/>
            <person name="Cichocki N."/>
            <person name="Veneault-Fourrey C."/>
            <person name="LaButti K."/>
            <person name="Lindquist E.A."/>
            <person name="Lipzen A."/>
            <person name="Lundell T."/>
            <person name="Morin E."/>
            <person name="Murat C."/>
            <person name="Riley R."/>
            <person name="Ohm R."/>
            <person name="Sun H."/>
            <person name="Tunlid A."/>
            <person name="Henrissat B."/>
            <person name="Grigoriev I.V."/>
            <person name="Hibbett D.S."/>
            <person name="Martin F."/>
        </authorList>
    </citation>
    <scope>NUCLEOTIDE SEQUENCE [LARGE SCALE GENOMIC DNA]</scope>
    <source>
        <strain evidence="2 3">FD-317 M1</strain>
    </source>
</reference>
<evidence type="ECO:0000313" key="2">
    <source>
        <dbReference type="EMBL" id="KIK59807.1"/>
    </source>
</evidence>
<feature type="region of interest" description="Disordered" evidence="1">
    <location>
        <begin position="410"/>
        <end position="449"/>
    </location>
</feature>
<feature type="compositionally biased region" description="Polar residues" evidence="1">
    <location>
        <begin position="320"/>
        <end position="342"/>
    </location>
</feature>
<feature type="region of interest" description="Disordered" evidence="1">
    <location>
        <begin position="260"/>
        <end position="345"/>
    </location>
</feature>
<feature type="region of interest" description="Disordered" evidence="1">
    <location>
        <begin position="1"/>
        <end position="34"/>
    </location>
</feature>
<sequence length="553" mass="60162">MSSDDPWAFNLRTRKTFDSDSESGDEDSSDPSLASDQVKLCDFDLSSREETVQYKPNPFSIAKINARINASRADKHTVFSKAPNSKALSASKSGYIKGTIIDAFRNQANQTKSVIYSYPSKHDIGRSNANLSSVTPSSNETAATLENVACSAGGRDGFNAPHIPSNISISIPLRARDPHISSSPVRPTRPLDDAALISAFDRCPASSPTLPSSQLEIHIRPVFPAAIAKPQALLHTSVSSASNAQSFATPLKRNFLARNSANCSPQPRLSATVQSETVQTPSDRSRKMLNGHPIAQSTMQRSPLSSPSRPMRLSPRNSIPRFSQLTSQHSQANSKNPYSSLQPDEDEEWSTLALAKKKVKLSDSHNSGVRTSSKFTLGGLGLSSRKATQTGMSADSPRRVVTFLPPPLQVKSNALPREREGMSSNSKDLSPAEPTPDDYNPSNYLPDVETHHRNTLHNGLRDQSALNLGNSRTLAESSVYPRTTFLHFPSSQASTMPDNTYLTKSSYIEKHDTYCPLSPPTSDPPHHGDASISLDMNGISHRYADTRGLQQKV</sequence>
<accession>A0A0D0CMF6</accession>
<dbReference type="HOGENOM" id="CLU_492609_0_0_1"/>
<dbReference type="EMBL" id="KN834778">
    <property type="protein sequence ID" value="KIK59807.1"/>
    <property type="molecule type" value="Genomic_DNA"/>
</dbReference>
<feature type="compositionally biased region" description="Polar residues" evidence="1">
    <location>
        <begin position="260"/>
        <end position="282"/>
    </location>
</feature>
<dbReference type="OrthoDB" id="3271131at2759"/>
<dbReference type="AlphaFoldDB" id="A0A0D0CMF6"/>
<proteinExistence type="predicted"/>
<organism evidence="2 3">
    <name type="scientific">Collybiopsis luxurians FD-317 M1</name>
    <dbReference type="NCBI Taxonomy" id="944289"/>
    <lineage>
        <taxon>Eukaryota</taxon>
        <taxon>Fungi</taxon>
        <taxon>Dikarya</taxon>
        <taxon>Basidiomycota</taxon>
        <taxon>Agaricomycotina</taxon>
        <taxon>Agaricomycetes</taxon>
        <taxon>Agaricomycetidae</taxon>
        <taxon>Agaricales</taxon>
        <taxon>Marasmiineae</taxon>
        <taxon>Omphalotaceae</taxon>
        <taxon>Collybiopsis</taxon>
        <taxon>Collybiopsis luxurians</taxon>
    </lineage>
</organism>
<keyword evidence="3" id="KW-1185">Reference proteome</keyword>
<feature type="compositionally biased region" description="Acidic residues" evidence="1">
    <location>
        <begin position="19"/>
        <end position="29"/>
    </location>
</feature>
<feature type="compositionally biased region" description="Low complexity" evidence="1">
    <location>
        <begin position="301"/>
        <end position="318"/>
    </location>
</feature>